<dbReference type="PANTHER" id="PTHR46825">
    <property type="entry name" value="D-ALANYL-D-ALANINE-CARBOXYPEPTIDASE/ENDOPEPTIDASE AMPH"/>
    <property type="match status" value="1"/>
</dbReference>
<dbReference type="KEGG" id="talb:FTW19_03460"/>
<dbReference type="AlphaFoldDB" id="A0A5B9EJR9"/>
<protein>
    <submittedName>
        <fullName evidence="2">Beta-lactamase family protein</fullName>
    </submittedName>
</protein>
<gene>
    <name evidence="2" type="ORF">FTW19_03460</name>
</gene>
<reference evidence="2 3" key="1">
    <citation type="submission" date="2019-08" db="EMBL/GenBank/DDBJ databases">
        <title>Complete genome sequence of Terriglobus albidus strain ORNL.</title>
        <authorList>
            <person name="Podar M."/>
        </authorList>
    </citation>
    <scope>NUCLEOTIDE SEQUENCE [LARGE SCALE GENOMIC DNA]</scope>
    <source>
        <strain evidence="2 3">ORNL</strain>
    </source>
</reference>
<feature type="domain" description="Beta-lactamase-related" evidence="1">
    <location>
        <begin position="22"/>
        <end position="334"/>
    </location>
</feature>
<dbReference type="Gene3D" id="3.40.710.10">
    <property type="entry name" value="DD-peptidase/beta-lactamase superfamily"/>
    <property type="match status" value="1"/>
</dbReference>
<dbReference type="OrthoDB" id="9803467at2"/>
<evidence type="ECO:0000313" key="2">
    <source>
        <dbReference type="EMBL" id="QEE31150.1"/>
    </source>
</evidence>
<dbReference type="EMBL" id="CP042806">
    <property type="protein sequence ID" value="QEE31150.1"/>
    <property type="molecule type" value="Genomic_DNA"/>
</dbReference>
<organism evidence="2 3">
    <name type="scientific">Terriglobus albidus</name>
    <dbReference type="NCBI Taxonomy" id="1592106"/>
    <lineage>
        <taxon>Bacteria</taxon>
        <taxon>Pseudomonadati</taxon>
        <taxon>Acidobacteriota</taxon>
        <taxon>Terriglobia</taxon>
        <taxon>Terriglobales</taxon>
        <taxon>Acidobacteriaceae</taxon>
        <taxon>Terriglobus</taxon>
    </lineage>
</organism>
<dbReference type="InterPro" id="IPR012338">
    <property type="entry name" value="Beta-lactam/transpept-like"/>
</dbReference>
<dbReference type="InterPro" id="IPR001466">
    <property type="entry name" value="Beta-lactam-related"/>
</dbReference>
<dbReference type="InterPro" id="IPR050491">
    <property type="entry name" value="AmpC-like"/>
</dbReference>
<accession>A0A5B9EJR9</accession>
<dbReference type="SUPFAM" id="SSF56601">
    <property type="entry name" value="beta-lactamase/transpeptidase-like"/>
    <property type="match status" value="1"/>
</dbReference>
<evidence type="ECO:0000313" key="3">
    <source>
        <dbReference type="Proteomes" id="UP000321820"/>
    </source>
</evidence>
<dbReference type="Proteomes" id="UP000321820">
    <property type="component" value="Chromosome"/>
</dbReference>
<name>A0A5B9EJR9_9BACT</name>
<dbReference type="Pfam" id="PF00144">
    <property type="entry name" value="Beta-lactamase"/>
    <property type="match status" value="1"/>
</dbReference>
<sequence length="451" mass="49188">MWTLCATLHAQEISPELKQKIDETAQKVLRETGAPSASVGIVKDGAIVYTTAFGKSRLDINADAMPEMAYAIGSISKQFTAACILLLQEDGKLKLDDPVAKWFPELTRSKDITLRNLLTHTSGYSDYAPQDYTIPEWTKPGDPLKLVHTWAGKPLDFEPGTKWQYSNTNFVLAGLIVEKAGGMKFADFRRQRILEPLHMQHVLDLNTDQARLQVAGYFRNALGPLRKATLEAPGWYFADGDLAMPVEDLLTWDISVMNQTLLKPESYRELTTSFKLKDGADTHYGLGISVGDRNGHHVVSHTGEVGGFVASNSVFPEDKVAIAVLTNQEASSAASAIARGIAGAMLPPGPNAAASPETQAKTILSGLQQGKIDRSIFTGNANFYFNQEALDDFSSSLQPLGEVKSVVKQDESLRGGMTLRSFTVTFAGGKEVRLSTFTTTDGKLEQFLIIP</sequence>
<dbReference type="PANTHER" id="PTHR46825:SF9">
    <property type="entry name" value="BETA-LACTAMASE-RELATED DOMAIN-CONTAINING PROTEIN"/>
    <property type="match status" value="1"/>
</dbReference>
<proteinExistence type="predicted"/>
<evidence type="ECO:0000259" key="1">
    <source>
        <dbReference type="Pfam" id="PF00144"/>
    </source>
</evidence>
<keyword evidence="3" id="KW-1185">Reference proteome</keyword>